<dbReference type="EMBL" id="LAZR01047731">
    <property type="protein sequence ID" value="KKK93536.1"/>
    <property type="molecule type" value="Genomic_DNA"/>
</dbReference>
<evidence type="ECO:0000313" key="1">
    <source>
        <dbReference type="EMBL" id="KKK93536.1"/>
    </source>
</evidence>
<organism evidence="1">
    <name type="scientific">marine sediment metagenome</name>
    <dbReference type="NCBI Taxonomy" id="412755"/>
    <lineage>
        <taxon>unclassified sequences</taxon>
        <taxon>metagenomes</taxon>
        <taxon>ecological metagenomes</taxon>
    </lineage>
</organism>
<proteinExistence type="predicted"/>
<dbReference type="AlphaFoldDB" id="A0A0F9CA41"/>
<reference evidence="1" key="1">
    <citation type="journal article" date="2015" name="Nature">
        <title>Complex archaea that bridge the gap between prokaryotes and eukaryotes.</title>
        <authorList>
            <person name="Spang A."/>
            <person name="Saw J.H."/>
            <person name="Jorgensen S.L."/>
            <person name="Zaremba-Niedzwiedzka K."/>
            <person name="Martijn J."/>
            <person name="Lind A.E."/>
            <person name="van Eijk R."/>
            <person name="Schleper C."/>
            <person name="Guy L."/>
            <person name="Ettema T.J."/>
        </authorList>
    </citation>
    <scope>NUCLEOTIDE SEQUENCE</scope>
</reference>
<comment type="caution">
    <text evidence="1">The sequence shown here is derived from an EMBL/GenBank/DDBJ whole genome shotgun (WGS) entry which is preliminary data.</text>
</comment>
<dbReference type="InterPro" id="IPR044925">
    <property type="entry name" value="His-Me_finger_sf"/>
</dbReference>
<feature type="non-terminal residue" evidence="1">
    <location>
        <position position="68"/>
    </location>
</feature>
<protein>
    <recommendedName>
        <fullName evidence="2">HNH nuclease domain-containing protein</fullName>
    </recommendedName>
</protein>
<dbReference type="SUPFAM" id="SSF54060">
    <property type="entry name" value="His-Me finger endonucleases"/>
    <property type="match status" value="1"/>
</dbReference>
<accession>A0A0F9CA41</accession>
<evidence type="ECO:0008006" key="2">
    <source>
        <dbReference type="Google" id="ProtNLM"/>
    </source>
</evidence>
<name>A0A0F9CA41_9ZZZZ</name>
<gene>
    <name evidence="1" type="ORF">LCGC14_2691880</name>
</gene>
<sequence>MIYTKFESKTIKRSNGCWEWKASKHGQYGWFTCAGRTLHAYQWSYILYKGDIPKGQVVRHKCNNKLCV</sequence>